<evidence type="ECO:0000313" key="4">
    <source>
        <dbReference type="Proteomes" id="UP001081283"/>
    </source>
</evidence>
<dbReference type="InterPro" id="IPR007361">
    <property type="entry name" value="DUF427"/>
</dbReference>
<feature type="region of interest" description="Disordered" evidence="1">
    <location>
        <begin position="1"/>
        <end position="23"/>
    </location>
</feature>
<organism evidence="3 4">
    <name type="scientific">Hoeflea ulvae</name>
    <dbReference type="NCBI Taxonomy" id="2983764"/>
    <lineage>
        <taxon>Bacteria</taxon>
        <taxon>Pseudomonadati</taxon>
        <taxon>Pseudomonadota</taxon>
        <taxon>Alphaproteobacteria</taxon>
        <taxon>Hyphomicrobiales</taxon>
        <taxon>Rhizobiaceae</taxon>
        <taxon>Hoeflea</taxon>
    </lineage>
</organism>
<evidence type="ECO:0000256" key="1">
    <source>
        <dbReference type="SAM" id="MobiDB-lite"/>
    </source>
</evidence>
<keyword evidence="4" id="KW-1185">Reference proteome</keyword>
<accession>A0ABT3YJG0</accession>
<dbReference type="InterPro" id="IPR038694">
    <property type="entry name" value="DUF427_sf"/>
</dbReference>
<dbReference type="Proteomes" id="UP001081283">
    <property type="component" value="Unassembled WGS sequence"/>
</dbReference>
<reference evidence="3" key="1">
    <citation type="submission" date="2022-10" db="EMBL/GenBank/DDBJ databases">
        <title>Hoeflea sp. J2-29, isolated from marine algae.</title>
        <authorList>
            <person name="Kristyanto S."/>
            <person name="Kim J.M."/>
            <person name="Jeon C.O."/>
        </authorList>
    </citation>
    <scope>NUCLEOTIDE SEQUENCE</scope>
    <source>
        <strain evidence="3">J2-29</strain>
    </source>
</reference>
<evidence type="ECO:0000259" key="2">
    <source>
        <dbReference type="Pfam" id="PF04248"/>
    </source>
</evidence>
<feature type="domain" description="DUF427" evidence="2">
    <location>
        <begin position="53"/>
        <end position="142"/>
    </location>
</feature>
<sequence length="150" mass="16555">MRTPVCGTQREETGDTMQTSGSANTNFPMLEGAIRNPANPNHLMVIRPIKRTVRVYVDGTLIAETQNALRVMEMGKSLYDPAIYVPASDITADLEPLEKTSHCPIKGDASYVALNGNEIAWTYNNNLDISEQLAGHFAFWPDKVKITEGD</sequence>
<dbReference type="PANTHER" id="PTHR34310:SF9">
    <property type="entry name" value="BLR5716 PROTEIN"/>
    <property type="match status" value="1"/>
</dbReference>
<dbReference type="PANTHER" id="PTHR34310">
    <property type="entry name" value="DUF427 DOMAIN PROTEIN (AFU_ORTHOLOGUE AFUA_3G02220)"/>
    <property type="match status" value="1"/>
</dbReference>
<name>A0ABT3YJG0_9HYPH</name>
<dbReference type="Gene3D" id="2.170.150.40">
    <property type="entry name" value="Domain of unknown function (DUF427)"/>
    <property type="match status" value="1"/>
</dbReference>
<gene>
    <name evidence="3" type="ORF">OEG82_18735</name>
</gene>
<protein>
    <submittedName>
        <fullName evidence="3">DUF427 domain-containing protein</fullName>
    </submittedName>
</protein>
<proteinExistence type="predicted"/>
<comment type="caution">
    <text evidence="3">The sequence shown here is derived from an EMBL/GenBank/DDBJ whole genome shotgun (WGS) entry which is preliminary data.</text>
</comment>
<dbReference type="RefSeq" id="WP_267613885.1">
    <property type="nucleotide sequence ID" value="NZ_JAOVZQ010000001.1"/>
</dbReference>
<dbReference type="EMBL" id="JAOVZQ010000001">
    <property type="protein sequence ID" value="MCY0096037.1"/>
    <property type="molecule type" value="Genomic_DNA"/>
</dbReference>
<evidence type="ECO:0000313" key="3">
    <source>
        <dbReference type="EMBL" id="MCY0096037.1"/>
    </source>
</evidence>
<dbReference type="Pfam" id="PF04248">
    <property type="entry name" value="NTP_transf_9"/>
    <property type="match status" value="1"/>
</dbReference>